<dbReference type="PANTHER" id="PTHR45023:SF4">
    <property type="entry name" value="GLYCINE-RICH PROTEIN-RELATED"/>
    <property type="match status" value="1"/>
</dbReference>
<feature type="compositionally biased region" description="Polar residues" evidence="1">
    <location>
        <begin position="80"/>
        <end position="89"/>
    </location>
</feature>
<feature type="region of interest" description="Disordered" evidence="1">
    <location>
        <begin position="78"/>
        <end position="98"/>
    </location>
</feature>
<protein>
    <submittedName>
        <fullName evidence="2">Uncharacterized protein</fullName>
    </submittedName>
</protein>
<sequence>MEDHQALMKFNDIYMNSIRNPQSGANEVDVLSKFHKIYKAKDGKPFGNEAFWGVVNDKPKWLNLKSVDDYVGMSKRSKTSESAHIQSSDARIGRIEIK</sequence>
<dbReference type="AlphaFoldDB" id="A0AA35Z8Q1"/>
<dbReference type="PANTHER" id="PTHR45023">
    <property type="match status" value="1"/>
</dbReference>
<dbReference type="Proteomes" id="UP001177003">
    <property type="component" value="Chromosome 5"/>
</dbReference>
<reference evidence="2" key="1">
    <citation type="submission" date="2023-04" db="EMBL/GenBank/DDBJ databases">
        <authorList>
            <person name="Vijverberg K."/>
            <person name="Xiong W."/>
            <person name="Schranz E."/>
        </authorList>
    </citation>
    <scope>NUCLEOTIDE SEQUENCE</scope>
</reference>
<proteinExistence type="predicted"/>
<organism evidence="2 3">
    <name type="scientific">Lactuca saligna</name>
    <name type="common">Willowleaf lettuce</name>
    <dbReference type="NCBI Taxonomy" id="75948"/>
    <lineage>
        <taxon>Eukaryota</taxon>
        <taxon>Viridiplantae</taxon>
        <taxon>Streptophyta</taxon>
        <taxon>Embryophyta</taxon>
        <taxon>Tracheophyta</taxon>
        <taxon>Spermatophyta</taxon>
        <taxon>Magnoliopsida</taxon>
        <taxon>eudicotyledons</taxon>
        <taxon>Gunneridae</taxon>
        <taxon>Pentapetalae</taxon>
        <taxon>asterids</taxon>
        <taxon>campanulids</taxon>
        <taxon>Asterales</taxon>
        <taxon>Asteraceae</taxon>
        <taxon>Cichorioideae</taxon>
        <taxon>Cichorieae</taxon>
        <taxon>Lactucinae</taxon>
        <taxon>Lactuca</taxon>
    </lineage>
</organism>
<evidence type="ECO:0000313" key="2">
    <source>
        <dbReference type="EMBL" id="CAI9287821.1"/>
    </source>
</evidence>
<evidence type="ECO:0000256" key="1">
    <source>
        <dbReference type="SAM" id="MobiDB-lite"/>
    </source>
</evidence>
<evidence type="ECO:0000313" key="3">
    <source>
        <dbReference type="Proteomes" id="UP001177003"/>
    </source>
</evidence>
<accession>A0AA35Z8Q1</accession>
<name>A0AA35Z8Q1_LACSI</name>
<dbReference type="EMBL" id="OX465081">
    <property type="protein sequence ID" value="CAI9287821.1"/>
    <property type="molecule type" value="Genomic_DNA"/>
</dbReference>
<gene>
    <name evidence="2" type="ORF">LSALG_LOCUS27159</name>
</gene>
<keyword evidence="3" id="KW-1185">Reference proteome</keyword>